<evidence type="ECO:0000313" key="3">
    <source>
        <dbReference type="Proteomes" id="UP000218767"/>
    </source>
</evidence>
<gene>
    <name evidence="2" type="ORF">COB20_10025</name>
</gene>
<feature type="transmembrane region" description="Helical" evidence="1">
    <location>
        <begin position="7"/>
        <end position="31"/>
    </location>
</feature>
<keyword evidence="1" id="KW-0472">Membrane</keyword>
<evidence type="ECO:0000256" key="1">
    <source>
        <dbReference type="SAM" id="Phobius"/>
    </source>
</evidence>
<accession>A0A2A4X2B5</accession>
<feature type="transmembrane region" description="Helical" evidence="1">
    <location>
        <begin position="43"/>
        <end position="61"/>
    </location>
</feature>
<keyword evidence="1" id="KW-1133">Transmembrane helix</keyword>
<keyword evidence="1" id="KW-0812">Transmembrane</keyword>
<comment type="caution">
    <text evidence="2">The sequence shown here is derived from an EMBL/GenBank/DDBJ whole genome shotgun (WGS) entry which is preliminary data.</text>
</comment>
<evidence type="ECO:0000313" key="2">
    <source>
        <dbReference type="EMBL" id="PCI76656.1"/>
    </source>
</evidence>
<name>A0A2A4X2B5_9GAMM</name>
<dbReference type="EMBL" id="NVUL01000054">
    <property type="protein sequence ID" value="PCI76656.1"/>
    <property type="molecule type" value="Genomic_DNA"/>
</dbReference>
<dbReference type="AlphaFoldDB" id="A0A2A4X2B5"/>
<dbReference type="Proteomes" id="UP000218767">
    <property type="component" value="Unassembled WGS sequence"/>
</dbReference>
<protein>
    <submittedName>
        <fullName evidence="2">Uncharacterized protein</fullName>
    </submittedName>
</protein>
<sequence length="81" mass="8374">MNKLVAVIQLIGSAGVSVVALATLINLIFISTRPETISVVNTLIGQGVLIICLLVLATVLFKKGLAGLRQDKLAANSDTAS</sequence>
<organism evidence="2 3">
    <name type="scientific">SAR86 cluster bacterium</name>
    <dbReference type="NCBI Taxonomy" id="2030880"/>
    <lineage>
        <taxon>Bacteria</taxon>
        <taxon>Pseudomonadati</taxon>
        <taxon>Pseudomonadota</taxon>
        <taxon>Gammaproteobacteria</taxon>
        <taxon>SAR86 cluster</taxon>
    </lineage>
</organism>
<reference evidence="3" key="1">
    <citation type="submission" date="2017-08" db="EMBL/GenBank/DDBJ databases">
        <title>A dynamic microbial community with high functional redundancy inhabits the cold, oxic subseafloor aquifer.</title>
        <authorList>
            <person name="Tully B.J."/>
            <person name="Wheat C.G."/>
            <person name="Glazer B.T."/>
            <person name="Huber J.A."/>
        </authorList>
    </citation>
    <scope>NUCLEOTIDE SEQUENCE [LARGE SCALE GENOMIC DNA]</scope>
</reference>
<proteinExistence type="predicted"/>